<reference evidence="6" key="1">
    <citation type="submission" date="2017-03" db="EMBL/GenBank/DDBJ databases">
        <title>The new red algal subphylum Proteorhodophytina comprises the largest and most divergent plastid genomes known.</title>
        <authorList>
            <person name="Munoz-Gomez S.A."/>
            <person name="Mejia-Franco F.G."/>
            <person name="Durnin K."/>
            <person name="Morgan C."/>
            <person name="Grisdale C.J."/>
            <person name="Archibald J.M."/>
            <person name="Slamovits C.H."/>
        </authorList>
    </citation>
    <scope>NUCLEOTIDE SEQUENCE</scope>
    <source>
        <strain evidence="6">UTEX LB2858</strain>
    </source>
</reference>
<evidence type="ECO:0000256" key="4">
    <source>
        <dbReference type="ARBA" id="ARBA00022640"/>
    </source>
</evidence>
<keyword evidence="5" id="KW-0472">Membrane</keyword>
<protein>
    <recommendedName>
        <fullName evidence="3">Uncharacterized protein ycf33</fullName>
    </recommendedName>
</protein>
<evidence type="ECO:0000256" key="1">
    <source>
        <dbReference type="ARBA" id="ARBA00004474"/>
    </source>
</evidence>
<comment type="similarity">
    <text evidence="2">Belongs to the ycf33 family.</text>
</comment>
<dbReference type="GO" id="GO:0009536">
    <property type="term" value="C:plastid"/>
    <property type="evidence" value="ECO:0007669"/>
    <property type="project" value="UniProtKB-SubCell"/>
</dbReference>
<geneLocation type="chloroplast" evidence="6"/>
<evidence type="ECO:0000256" key="2">
    <source>
        <dbReference type="ARBA" id="ARBA00010985"/>
    </source>
</evidence>
<sequence length="69" mass="7966">MSSFWTNVLQLLRFFLSSITGLIIMITKPVTYLYNKPLKFSYLSLILVITFLLYKTLMQMLGINSAVVI</sequence>
<organism evidence="6">
    <name type="scientific">Boldia erythrosiphon</name>
    <dbReference type="NCBI Taxonomy" id="74908"/>
    <lineage>
        <taxon>Eukaryota</taxon>
        <taxon>Rhodophyta</taxon>
        <taxon>Compsopogonophyceae</taxon>
        <taxon>Compsopogonales</taxon>
        <taxon>Boldiaceae</taxon>
        <taxon>Boldia</taxon>
    </lineage>
</organism>
<keyword evidence="5" id="KW-1133">Transmembrane helix</keyword>
<keyword evidence="6" id="KW-0150">Chloroplast</keyword>
<evidence type="ECO:0000256" key="5">
    <source>
        <dbReference type="SAM" id="Phobius"/>
    </source>
</evidence>
<dbReference type="EMBL" id="KY709208">
    <property type="protein sequence ID" value="ARO90525.1"/>
    <property type="molecule type" value="Genomic_DNA"/>
</dbReference>
<evidence type="ECO:0000256" key="3">
    <source>
        <dbReference type="ARBA" id="ARBA00021584"/>
    </source>
</evidence>
<accession>A0A1Y9TLN7</accession>
<dbReference type="Pfam" id="PF05421">
    <property type="entry name" value="DUF751"/>
    <property type="match status" value="1"/>
</dbReference>
<keyword evidence="5" id="KW-0812">Transmembrane</keyword>
<gene>
    <name evidence="6" type="primary">ycf33</name>
</gene>
<dbReference type="GeneID" id="32891347"/>
<proteinExistence type="inferred from homology"/>
<dbReference type="AlphaFoldDB" id="A0A1Y9TLN7"/>
<comment type="subcellular location">
    <subcellularLocation>
        <location evidence="1">Plastid</location>
    </subcellularLocation>
</comment>
<keyword evidence="4 6" id="KW-0934">Plastid</keyword>
<dbReference type="RefSeq" id="YP_009369837.1">
    <property type="nucleotide sequence ID" value="NC_034776.1"/>
</dbReference>
<feature type="transmembrane region" description="Helical" evidence="5">
    <location>
        <begin position="40"/>
        <end position="57"/>
    </location>
</feature>
<evidence type="ECO:0000313" key="6">
    <source>
        <dbReference type="EMBL" id="ARO90525.1"/>
    </source>
</evidence>
<dbReference type="InterPro" id="IPR008470">
    <property type="entry name" value="Uncharacterised_Ycf33"/>
</dbReference>
<name>A0A1Y9TLN7_9RHOD</name>
<feature type="transmembrane region" description="Helical" evidence="5">
    <location>
        <begin position="12"/>
        <end position="34"/>
    </location>
</feature>